<dbReference type="Proteomes" id="UP000807469">
    <property type="component" value="Unassembled WGS sequence"/>
</dbReference>
<keyword evidence="3 4" id="KW-0378">Hydrolase</keyword>
<comment type="caution">
    <text evidence="6">The sequence shown here is derived from an EMBL/GenBank/DDBJ whole genome shotgun (WGS) entry which is preliminary data.</text>
</comment>
<dbReference type="Pfam" id="PF00135">
    <property type="entry name" value="COesterase"/>
    <property type="match status" value="1"/>
</dbReference>
<comment type="similarity">
    <text evidence="2">Belongs to the 'GDXG' lipolytic enzyme family.</text>
</comment>
<feature type="chain" id="PRO_5040541955" description="Carboxylic ester hydrolase" evidence="4">
    <location>
        <begin position="23"/>
        <end position="575"/>
    </location>
</feature>
<dbReference type="AlphaFoldDB" id="A0A9P6CWA1"/>
<reference evidence="6" key="1">
    <citation type="submission" date="2020-11" db="EMBL/GenBank/DDBJ databases">
        <authorList>
            <consortium name="DOE Joint Genome Institute"/>
            <person name="Ahrendt S."/>
            <person name="Riley R."/>
            <person name="Andreopoulos W."/>
            <person name="Labutti K."/>
            <person name="Pangilinan J."/>
            <person name="Ruiz-Duenas F.J."/>
            <person name="Barrasa J.M."/>
            <person name="Sanchez-Garcia M."/>
            <person name="Camarero S."/>
            <person name="Miyauchi S."/>
            <person name="Serrano A."/>
            <person name="Linde D."/>
            <person name="Babiker R."/>
            <person name="Drula E."/>
            <person name="Ayuso-Fernandez I."/>
            <person name="Pacheco R."/>
            <person name="Padilla G."/>
            <person name="Ferreira P."/>
            <person name="Barriuso J."/>
            <person name="Kellner H."/>
            <person name="Castanera R."/>
            <person name="Alfaro M."/>
            <person name="Ramirez L."/>
            <person name="Pisabarro A.G."/>
            <person name="Kuo A."/>
            <person name="Tritt A."/>
            <person name="Lipzen A."/>
            <person name="He G."/>
            <person name="Yan M."/>
            <person name="Ng V."/>
            <person name="Cullen D."/>
            <person name="Martin F."/>
            <person name="Rosso M.-N."/>
            <person name="Henrissat B."/>
            <person name="Hibbett D."/>
            <person name="Martinez A.T."/>
            <person name="Grigoriev I.V."/>
        </authorList>
    </citation>
    <scope>NUCLEOTIDE SEQUENCE</scope>
    <source>
        <strain evidence="6">CIRM-BRFM 674</strain>
    </source>
</reference>
<dbReference type="InterPro" id="IPR019826">
    <property type="entry name" value="Carboxylesterase_B_AS"/>
</dbReference>
<dbReference type="InterPro" id="IPR019819">
    <property type="entry name" value="Carboxylesterase_B_CS"/>
</dbReference>
<keyword evidence="7" id="KW-1185">Reference proteome</keyword>
<dbReference type="PROSITE" id="PS00941">
    <property type="entry name" value="CARBOXYLESTERASE_B_2"/>
    <property type="match status" value="1"/>
</dbReference>
<feature type="signal peptide" evidence="4">
    <location>
        <begin position="1"/>
        <end position="22"/>
    </location>
</feature>
<dbReference type="PANTHER" id="PTHR11559">
    <property type="entry name" value="CARBOXYLESTERASE"/>
    <property type="match status" value="1"/>
</dbReference>
<evidence type="ECO:0000313" key="7">
    <source>
        <dbReference type="Proteomes" id="UP000807469"/>
    </source>
</evidence>
<dbReference type="SUPFAM" id="SSF53474">
    <property type="entry name" value="alpha/beta-Hydrolases"/>
    <property type="match status" value="1"/>
</dbReference>
<evidence type="ECO:0000313" key="6">
    <source>
        <dbReference type="EMBL" id="KAF9475480.1"/>
    </source>
</evidence>
<evidence type="ECO:0000256" key="2">
    <source>
        <dbReference type="ARBA" id="ARBA00010515"/>
    </source>
</evidence>
<sequence>MPCFLKCSRLVLFLVYSSLGNAVANATAAPQLTVDLGYATYQGISVVDCITNKTNTEFLGIRYATPPTTALRFAAPQAPATTPGVQIAGAQPNRCWATGYGAQPSSSFVTSSTTGAGANRRSEDVVLEENSRSMLDDTSVIPPFNEDCLFLNVFIPGALVQNRSLPVVVWIHGGGYVQGSASGFTGLDIQDGNDLIREANDGVIVVVIQYRLGVFGFLSGQKVKDGGALNAGLLDQQFALQWVKKYINRFGGDPSKVIIWGESAGAGSVIQHIVANGGNTHPPLFQAAITSSTFLPAQYKFNDRIPEIVYSETVAQTNCSSSTDTLACLRNADVNVLQATSANISNSAFFGTFLYLPVVDGKFMTKRPTQLLKEGNLNGKMVYSVTNTLEGGMFVDPSTADTVRMEDYVSQVFPNFGPEEILEAQAQYAGLGSNISQAIAIMGESIIICPTYYLLHAFQGRAFKGEFAVPPGDHGNDLAYYFPSMNPTGVPPFNDAQFRASFAESFLKFAMSLDPNAKKFDPNDITPRWPMWQGKYEMLFNRTEGGLPDVRLVNTSSALLKRCEFWASVANLTAQ</sequence>
<proteinExistence type="inferred from homology"/>
<dbReference type="Gene3D" id="3.40.50.1820">
    <property type="entry name" value="alpha/beta hydrolase"/>
    <property type="match status" value="1"/>
</dbReference>
<keyword evidence="4" id="KW-0732">Signal</keyword>
<feature type="domain" description="Carboxylesterase type B" evidence="5">
    <location>
        <begin position="38"/>
        <end position="541"/>
    </location>
</feature>
<dbReference type="OrthoDB" id="408631at2759"/>
<dbReference type="InterPro" id="IPR002018">
    <property type="entry name" value="CarbesteraseB"/>
</dbReference>
<protein>
    <recommendedName>
        <fullName evidence="4">Carboxylic ester hydrolase</fullName>
        <ecNumber evidence="4">3.1.1.-</ecNumber>
    </recommendedName>
</protein>
<dbReference type="PROSITE" id="PS01173">
    <property type="entry name" value="LIPASE_GDXG_HIS"/>
    <property type="match status" value="1"/>
</dbReference>
<dbReference type="InterPro" id="IPR002168">
    <property type="entry name" value="Lipase_GDXG_HIS_AS"/>
</dbReference>
<evidence type="ECO:0000256" key="3">
    <source>
        <dbReference type="ARBA" id="ARBA00022801"/>
    </source>
</evidence>
<organism evidence="6 7">
    <name type="scientific">Pholiota conissans</name>
    <dbReference type="NCBI Taxonomy" id="109636"/>
    <lineage>
        <taxon>Eukaryota</taxon>
        <taxon>Fungi</taxon>
        <taxon>Dikarya</taxon>
        <taxon>Basidiomycota</taxon>
        <taxon>Agaricomycotina</taxon>
        <taxon>Agaricomycetes</taxon>
        <taxon>Agaricomycetidae</taxon>
        <taxon>Agaricales</taxon>
        <taxon>Agaricineae</taxon>
        <taxon>Strophariaceae</taxon>
        <taxon>Pholiota</taxon>
    </lineage>
</organism>
<name>A0A9P6CWA1_9AGAR</name>
<dbReference type="EC" id="3.1.1.-" evidence="4"/>
<dbReference type="InterPro" id="IPR050309">
    <property type="entry name" value="Type-B_Carboxylest/Lipase"/>
</dbReference>
<dbReference type="InterPro" id="IPR029058">
    <property type="entry name" value="AB_hydrolase_fold"/>
</dbReference>
<evidence type="ECO:0000256" key="4">
    <source>
        <dbReference type="RuleBase" id="RU361235"/>
    </source>
</evidence>
<dbReference type="GO" id="GO:0016787">
    <property type="term" value="F:hydrolase activity"/>
    <property type="evidence" value="ECO:0007669"/>
    <property type="project" value="UniProtKB-KW"/>
</dbReference>
<comment type="similarity">
    <text evidence="1 4">Belongs to the type-B carboxylesterase/lipase family.</text>
</comment>
<evidence type="ECO:0000259" key="5">
    <source>
        <dbReference type="Pfam" id="PF00135"/>
    </source>
</evidence>
<gene>
    <name evidence="6" type="ORF">BDN70DRAFT_923971</name>
</gene>
<accession>A0A9P6CWA1</accession>
<evidence type="ECO:0000256" key="1">
    <source>
        <dbReference type="ARBA" id="ARBA00005964"/>
    </source>
</evidence>
<dbReference type="EMBL" id="MU155331">
    <property type="protein sequence ID" value="KAF9475480.1"/>
    <property type="molecule type" value="Genomic_DNA"/>
</dbReference>
<dbReference type="PROSITE" id="PS00122">
    <property type="entry name" value="CARBOXYLESTERASE_B_1"/>
    <property type="match status" value="1"/>
</dbReference>